<feature type="domain" description="Major facilitator superfamily (MFS) profile" evidence="8">
    <location>
        <begin position="112"/>
        <end position="545"/>
    </location>
</feature>
<dbReference type="Proteomes" id="UP000033140">
    <property type="component" value="Unassembled WGS sequence"/>
</dbReference>
<feature type="transmembrane region" description="Helical" evidence="7">
    <location>
        <begin position="236"/>
        <end position="257"/>
    </location>
</feature>
<name>A0A0E9NI25_SAICN</name>
<evidence type="ECO:0000313" key="10">
    <source>
        <dbReference type="Proteomes" id="UP000033140"/>
    </source>
</evidence>
<evidence type="ECO:0000256" key="3">
    <source>
        <dbReference type="ARBA" id="ARBA00022692"/>
    </source>
</evidence>
<evidence type="ECO:0000256" key="5">
    <source>
        <dbReference type="ARBA" id="ARBA00023136"/>
    </source>
</evidence>
<feature type="transmembrane region" description="Helical" evidence="7">
    <location>
        <begin position="444"/>
        <end position="467"/>
    </location>
</feature>
<comment type="subcellular location">
    <subcellularLocation>
        <location evidence="1">Membrane</location>
        <topology evidence="1">Multi-pass membrane protein</topology>
    </subcellularLocation>
</comment>
<dbReference type="OMA" id="GPPHVHW"/>
<evidence type="ECO:0000256" key="1">
    <source>
        <dbReference type="ARBA" id="ARBA00004141"/>
    </source>
</evidence>
<evidence type="ECO:0000256" key="6">
    <source>
        <dbReference type="SAM" id="MobiDB-lite"/>
    </source>
</evidence>
<keyword evidence="3 7" id="KW-0812">Transmembrane</keyword>
<dbReference type="Pfam" id="PF07690">
    <property type="entry name" value="MFS_1"/>
    <property type="match status" value="1"/>
</dbReference>
<dbReference type="InterPro" id="IPR011701">
    <property type="entry name" value="MFS"/>
</dbReference>
<dbReference type="PANTHER" id="PTHR23502">
    <property type="entry name" value="MAJOR FACILITATOR SUPERFAMILY"/>
    <property type="match status" value="1"/>
</dbReference>
<dbReference type="GO" id="GO:0022857">
    <property type="term" value="F:transmembrane transporter activity"/>
    <property type="evidence" value="ECO:0007669"/>
    <property type="project" value="InterPro"/>
</dbReference>
<keyword evidence="5 7" id="KW-0472">Membrane</keyword>
<dbReference type="FunFam" id="1.20.1250.20:FF:000088">
    <property type="entry name" value="MFS multidrug transporter, putative"/>
    <property type="match status" value="1"/>
</dbReference>
<dbReference type="PANTHER" id="PTHR23502:SF3">
    <property type="entry name" value="MAJOR FACILITATOR SUPERFAMILY (MFS) PROFILE DOMAIN-CONTAINING PROTEIN-RELATED"/>
    <property type="match status" value="1"/>
</dbReference>
<feature type="compositionally biased region" description="Basic and acidic residues" evidence="6">
    <location>
        <begin position="12"/>
        <end position="30"/>
    </location>
</feature>
<feature type="transmembrane region" description="Helical" evidence="7">
    <location>
        <begin position="488"/>
        <end position="506"/>
    </location>
</feature>
<feature type="transmembrane region" description="Helical" evidence="7">
    <location>
        <begin position="112"/>
        <end position="130"/>
    </location>
</feature>
<feature type="region of interest" description="Disordered" evidence="6">
    <location>
        <begin position="1"/>
        <end position="50"/>
    </location>
</feature>
<feature type="compositionally biased region" description="Low complexity" evidence="6">
    <location>
        <begin position="61"/>
        <end position="72"/>
    </location>
</feature>
<reference evidence="9 10" key="2">
    <citation type="journal article" date="2014" name="J. Gen. Appl. Microbiol.">
        <title>The early diverging ascomycetous budding yeast Saitoella complicata has three histone deacetylases belonging to the Clr6, Hos2, and Rpd3 lineages.</title>
        <authorList>
            <person name="Nishida H."/>
            <person name="Matsumoto T."/>
            <person name="Kondo S."/>
            <person name="Hamamoto M."/>
            <person name="Yoshikawa H."/>
        </authorList>
    </citation>
    <scope>NUCLEOTIDE SEQUENCE [LARGE SCALE GENOMIC DNA]</scope>
    <source>
        <strain evidence="9 10">NRRL Y-17804</strain>
    </source>
</reference>
<dbReference type="AlphaFoldDB" id="A0A0E9NI25"/>
<gene>
    <name evidence="9" type="ORF">G7K_3666-t1</name>
</gene>
<feature type="transmembrane region" description="Helical" evidence="7">
    <location>
        <begin position="263"/>
        <end position="284"/>
    </location>
</feature>
<protein>
    <recommendedName>
        <fullName evidence="8">Major facilitator superfamily (MFS) profile domain-containing protein</fullName>
    </recommendedName>
</protein>
<keyword evidence="10" id="KW-1185">Reference proteome</keyword>
<sequence>MSTSVELNNLTHRPEVHPESNYDVPEHDGLNNHTHLPGAYPEPTSPTARTKHDNLHLEDVGGSSTQGSGSASIVPDKRWKQSLEHPDKIELREQDCPEVLGFAFPALKKWRIIAVIFAVQVSMNFNAGIYGNAIPGLQEEFGLSAQAARVGQAVFLICYAFGCELWAPWSEELGRKPILQWSLAFVNLWQIPCAVAPNYGTIIIARILGGFSSAGGSVTLGMVADLWGPDEQHSGLNFVVLSSVGGSVVGPIVGAFAQDNLSWHWIFWLQLIFGGAVQALHFFLVPETRSSVLVDREAKRRRKAGEPNVYGPGELKPKLTFKEIIRTWVRPFDMFINEPIVLCLSLLSGFADALIFTFISSYGIVYARWGFGTIDVGLAFIALLVGYLLAYFSMFYVFSRAVKLRRNHPQRITPEHRLWWLLWTVYLLPAGLFGFAWSCRGPEYNHWIVPMIFSVVIAIANFTIYMTTIDYMTAAYGPYAASATGGNGFARDFLAGIAVMYSTPLYTNVGSYPNNVAWATMILAFISICVSVPVYVFYWKGPQIRAASKFAQKIANAREENEGRIATLGNKAEAGHLENADPQV</sequence>
<dbReference type="EMBL" id="BACD03000023">
    <property type="protein sequence ID" value="GAO49517.1"/>
    <property type="molecule type" value="Genomic_DNA"/>
</dbReference>
<feature type="region of interest" description="Disordered" evidence="6">
    <location>
        <begin position="57"/>
        <end position="76"/>
    </location>
</feature>
<feature type="transmembrane region" description="Helical" evidence="7">
    <location>
        <begin position="518"/>
        <end position="539"/>
    </location>
</feature>
<feature type="transmembrane region" description="Helical" evidence="7">
    <location>
        <begin position="203"/>
        <end position="224"/>
    </location>
</feature>
<evidence type="ECO:0000313" key="9">
    <source>
        <dbReference type="EMBL" id="GAO49517.1"/>
    </source>
</evidence>
<dbReference type="InterPro" id="IPR036259">
    <property type="entry name" value="MFS_trans_sf"/>
</dbReference>
<proteinExistence type="predicted"/>
<accession>A0A0E9NI25</accession>
<comment type="caution">
    <text evidence="9">The sequence shown here is derived from an EMBL/GenBank/DDBJ whole genome shotgun (WGS) entry which is preliminary data.</text>
</comment>
<evidence type="ECO:0000256" key="2">
    <source>
        <dbReference type="ARBA" id="ARBA00022448"/>
    </source>
</evidence>
<dbReference type="InterPro" id="IPR020846">
    <property type="entry name" value="MFS_dom"/>
</dbReference>
<feature type="transmembrane region" description="Helical" evidence="7">
    <location>
        <begin position="418"/>
        <end position="438"/>
    </location>
</feature>
<dbReference type="STRING" id="698492.A0A0E9NI25"/>
<reference evidence="9 10" key="3">
    <citation type="journal article" date="2015" name="Genome Announc.">
        <title>Draft Genome Sequence of the Archiascomycetous Yeast Saitoella complicata.</title>
        <authorList>
            <person name="Yamauchi K."/>
            <person name="Kondo S."/>
            <person name="Hamamoto M."/>
            <person name="Takahashi Y."/>
            <person name="Ogura Y."/>
            <person name="Hayashi T."/>
            <person name="Nishida H."/>
        </authorList>
    </citation>
    <scope>NUCLEOTIDE SEQUENCE [LARGE SCALE GENOMIC DNA]</scope>
    <source>
        <strain evidence="9 10">NRRL Y-17804</strain>
    </source>
</reference>
<dbReference type="Gene3D" id="1.20.1250.20">
    <property type="entry name" value="MFS general substrate transporter like domains"/>
    <property type="match status" value="1"/>
</dbReference>
<evidence type="ECO:0000259" key="8">
    <source>
        <dbReference type="PROSITE" id="PS50850"/>
    </source>
</evidence>
<feature type="transmembrane region" description="Helical" evidence="7">
    <location>
        <begin position="340"/>
        <end position="364"/>
    </location>
</feature>
<evidence type="ECO:0000256" key="7">
    <source>
        <dbReference type="SAM" id="Phobius"/>
    </source>
</evidence>
<organism evidence="9 10">
    <name type="scientific">Saitoella complicata (strain BCRC 22490 / CBS 7301 / JCM 7358 / NBRC 10748 / NRRL Y-17804)</name>
    <dbReference type="NCBI Taxonomy" id="698492"/>
    <lineage>
        <taxon>Eukaryota</taxon>
        <taxon>Fungi</taxon>
        <taxon>Dikarya</taxon>
        <taxon>Ascomycota</taxon>
        <taxon>Taphrinomycotina</taxon>
        <taxon>Taphrinomycotina incertae sedis</taxon>
        <taxon>Saitoella</taxon>
    </lineage>
</organism>
<dbReference type="SUPFAM" id="SSF103473">
    <property type="entry name" value="MFS general substrate transporter"/>
    <property type="match status" value="1"/>
</dbReference>
<keyword evidence="4 7" id="KW-1133">Transmembrane helix</keyword>
<dbReference type="PROSITE" id="PS50850">
    <property type="entry name" value="MFS"/>
    <property type="match status" value="1"/>
</dbReference>
<reference evidence="9 10" key="1">
    <citation type="journal article" date="2011" name="J. Gen. Appl. Microbiol.">
        <title>Draft genome sequencing of the enigmatic yeast Saitoella complicata.</title>
        <authorList>
            <person name="Nishida H."/>
            <person name="Hamamoto M."/>
            <person name="Sugiyama J."/>
        </authorList>
    </citation>
    <scope>NUCLEOTIDE SEQUENCE [LARGE SCALE GENOMIC DNA]</scope>
    <source>
        <strain evidence="9 10">NRRL Y-17804</strain>
    </source>
</reference>
<feature type="compositionally biased region" description="Polar residues" evidence="6">
    <location>
        <begin position="1"/>
        <end position="11"/>
    </location>
</feature>
<keyword evidence="2" id="KW-0813">Transport</keyword>
<feature type="transmembrane region" description="Helical" evidence="7">
    <location>
        <begin position="376"/>
        <end position="398"/>
    </location>
</feature>
<evidence type="ECO:0000256" key="4">
    <source>
        <dbReference type="ARBA" id="ARBA00022989"/>
    </source>
</evidence>
<dbReference type="GO" id="GO:0005886">
    <property type="term" value="C:plasma membrane"/>
    <property type="evidence" value="ECO:0007669"/>
    <property type="project" value="TreeGrafter"/>
</dbReference>